<dbReference type="AlphaFoldDB" id="A0A1F5SIW1"/>
<comment type="subunit">
    <text evidence="12">Monomer. Interacts with DnaB.</text>
</comment>
<dbReference type="EC" id="2.7.7.101" evidence="12"/>
<dbReference type="InterPro" id="IPR036977">
    <property type="entry name" value="DNA_primase_Znf_CHC2"/>
</dbReference>
<evidence type="ECO:0000256" key="10">
    <source>
        <dbReference type="ARBA" id="ARBA00023125"/>
    </source>
</evidence>
<feature type="region of interest" description="Disordered" evidence="15">
    <location>
        <begin position="457"/>
        <end position="476"/>
    </location>
</feature>
<name>A0A1F5SIW1_9BACT</name>
<dbReference type="Pfam" id="PF10410">
    <property type="entry name" value="DnaB_bind"/>
    <property type="match status" value="1"/>
</dbReference>
<keyword evidence="8 12" id="KW-0862">Zinc</keyword>
<dbReference type="SMART" id="SM00493">
    <property type="entry name" value="TOPRIM"/>
    <property type="match status" value="1"/>
</dbReference>
<evidence type="ECO:0000256" key="15">
    <source>
        <dbReference type="SAM" id="MobiDB-lite"/>
    </source>
</evidence>
<dbReference type="SMART" id="SM00400">
    <property type="entry name" value="ZnF_CHCC"/>
    <property type="match status" value="1"/>
</dbReference>
<evidence type="ECO:0000313" key="18">
    <source>
        <dbReference type="Proteomes" id="UP000178925"/>
    </source>
</evidence>
<keyword evidence="4 12" id="KW-0548">Nucleotidyltransferase</keyword>
<dbReference type="InterPro" id="IPR006295">
    <property type="entry name" value="DNA_primase_DnaG"/>
</dbReference>
<keyword evidence="1 12" id="KW-0240">DNA-directed RNA polymerase</keyword>
<evidence type="ECO:0000256" key="7">
    <source>
        <dbReference type="ARBA" id="ARBA00022771"/>
    </source>
</evidence>
<comment type="similarity">
    <text evidence="12 13">Belongs to the DnaG primase family.</text>
</comment>
<feature type="zinc finger region" description="CHC2-type" evidence="12 14">
    <location>
        <begin position="34"/>
        <end position="58"/>
    </location>
</feature>
<keyword evidence="3 12" id="KW-0808">Transferase</keyword>
<proteinExistence type="inferred from homology"/>
<dbReference type="InterPro" id="IPR002694">
    <property type="entry name" value="Znf_CHC2"/>
</dbReference>
<dbReference type="FunFam" id="3.90.580.10:FF:000001">
    <property type="entry name" value="DNA primase"/>
    <property type="match status" value="1"/>
</dbReference>
<dbReference type="GO" id="GO:0005737">
    <property type="term" value="C:cytoplasm"/>
    <property type="evidence" value="ECO:0007669"/>
    <property type="project" value="TreeGrafter"/>
</dbReference>
<organism evidence="17 18">
    <name type="scientific">Candidatus Falkowbacteria bacterium RIFOXYA2_FULL_47_9</name>
    <dbReference type="NCBI Taxonomy" id="1797995"/>
    <lineage>
        <taxon>Bacteria</taxon>
        <taxon>Candidatus Falkowiibacteriota</taxon>
    </lineage>
</organism>
<dbReference type="SUPFAM" id="SSF56731">
    <property type="entry name" value="DNA primase core"/>
    <property type="match status" value="1"/>
</dbReference>
<evidence type="ECO:0000256" key="4">
    <source>
        <dbReference type="ARBA" id="ARBA00022695"/>
    </source>
</evidence>
<dbReference type="InterPro" id="IPR013264">
    <property type="entry name" value="DNAG_N"/>
</dbReference>
<dbReference type="HAMAP" id="MF_00974">
    <property type="entry name" value="DNA_primase_DnaG"/>
    <property type="match status" value="1"/>
</dbReference>
<evidence type="ECO:0000256" key="6">
    <source>
        <dbReference type="ARBA" id="ARBA00022723"/>
    </source>
</evidence>
<dbReference type="InterPro" id="IPR050219">
    <property type="entry name" value="DnaG_primase"/>
</dbReference>
<evidence type="ECO:0000256" key="2">
    <source>
        <dbReference type="ARBA" id="ARBA00022515"/>
    </source>
</evidence>
<dbReference type="Gene3D" id="3.40.1360.10">
    <property type="match status" value="1"/>
</dbReference>
<keyword evidence="7 12" id="KW-0863">Zinc-finger</keyword>
<dbReference type="PANTHER" id="PTHR30313:SF2">
    <property type="entry name" value="DNA PRIMASE"/>
    <property type="match status" value="1"/>
</dbReference>
<dbReference type="Proteomes" id="UP000178925">
    <property type="component" value="Unassembled WGS sequence"/>
</dbReference>
<dbReference type="CDD" id="cd03364">
    <property type="entry name" value="TOPRIM_DnaG_primases"/>
    <property type="match status" value="1"/>
</dbReference>
<comment type="caution">
    <text evidence="17">The sequence shown here is derived from an EMBL/GenBank/DDBJ whole genome shotgun (WGS) entry which is preliminary data.</text>
</comment>
<dbReference type="STRING" id="1797995.A2242_04285"/>
<dbReference type="FunFam" id="3.40.1360.10:FF:000002">
    <property type="entry name" value="DNA primase"/>
    <property type="match status" value="1"/>
</dbReference>
<evidence type="ECO:0000256" key="1">
    <source>
        <dbReference type="ARBA" id="ARBA00022478"/>
    </source>
</evidence>
<comment type="cofactor">
    <cofactor evidence="12 13 14">
        <name>Zn(2+)</name>
        <dbReference type="ChEBI" id="CHEBI:29105"/>
    </cofactor>
    <text evidence="12 13 14">Binds 1 zinc ion per monomer.</text>
</comment>
<dbReference type="GO" id="GO:0003677">
    <property type="term" value="F:DNA binding"/>
    <property type="evidence" value="ECO:0007669"/>
    <property type="project" value="UniProtKB-KW"/>
</dbReference>
<keyword evidence="6 12" id="KW-0479">Metal-binding</keyword>
<dbReference type="Gene3D" id="3.90.580.10">
    <property type="entry name" value="Zinc finger, CHC2-type domain"/>
    <property type="match status" value="1"/>
</dbReference>
<dbReference type="GO" id="GO:0003899">
    <property type="term" value="F:DNA-directed RNA polymerase activity"/>
    <property type="evidence" value="ECO:0007669"/>
    <property type="project" value="UniProtKB-UniRule"/>
</dbReference>
<comment type="domain">
    <text evidence="12">Contains an N-terminal zinc-binding domain, a central core domain that contains the primase activity, and a C-terminal DnaB-binding domain.</text>
</comment>
<dbReference type="PIRSF" id="PIRSF002811">
    <property type="entry name" value="DnaG"/>
    <property type="match status" value="1"/>
</dbReference>
<dbReference type="Pfam" id="PF13155">
    <property type="entry name" value="Toprim_2"/>
    <property type="match status" value="1"/>
</dbReference>
<feature type="domain" description="Toprim" evidence="16">
    <location>
        <begin position="255"/>
        <end position="334"/>
    </location>
</feature>
<dbReference type="Pfam" id="PF08275">
    <property type="entry name" value="DNAG_N"/>
    <property type="match status" value="1"/>
</dbReference>
<evidence type="ECO:0000256" key="3">
    <source>
        <dbReference type="ARBA" id="ARBA00022679"/>
    </source>
</evidence>
<keyword evidence="9" id="KW-0460">Magnesium</keyword>
<dbReference type="InterPro" id="IPR019475">
    <property type="entry name" value="DNA_primase_DnaB-bd"/>
</dbReference>
<dbReference type="Pfam" id="PF01807">
    <property type="entry name" value="Zn_ribbon_DnaG"/>
    <property type="match status" value="1"/>
</dbReference>
<sequence>MDQKDEIKSKIDLVEFIREYVPLRAVGVNFTARCPFHQEKTPSFVVSPERQIWKCFGCGKGGDVFSFIMEMEGLSFVEALRELAPKAGVTLRRQNAREASQRNRLLDCTELAVSYYHRILLESPQAQPARDYLTRRGLSEQTIEEFKIGYSFDSWDGLYLMLRKKGFTDADIFLAGLTVKKDKGLGYYDRFRGRIMFPIFDVNGNELGFSARVSPEREATEKMGKYINSPQTQIYDKSSVLFGLDKAKHAIRQEDAAIVVEGQMDVISSHQAGFKNVVASSGTALSANQVKMIKRYTNNILFSFDVDVAGVSAANRQIEEGKVQEVVRNARIVDGEDRLGRTHKYIYPAMSQEVNIKVIQVPGGKDPDECIRHNPDDFRQAIKSAQSIIDYYFSQIFNGLDTNKVENKKQAAAKILSVVTHIASSIEQDTWLRRLSEVLFVHEDSLREILRRRYRERRPMRKSDSPAAQTSRRASQNQAEVLTDSLLALMLKFFTYFEQAVRMVTPEMLAGALRQTFYKMLVIYYNSNSHHRDVFESSHFNAWLAHNIKDEQDLVSLAELADTLLLLADKDFYDLEPAAARAQLQHIAAHLKRQQLSVRLLQLEQALAAAERGGGREATEHLLAQCAAVNNEIKSLTVQ</sequence>
<reference evidence="17 18" key="1">
    <citation type="journal article" date="2016" name="Nat. Commun.">
        <title>Thousands of microbial genomes shed light on interconnected biogeochemical processes in an aquifer system.</title>
        <authorList>
            <person name="Anantharaman K."/>
            <person name="Brown C.T."/>
            <person name="Hug L.A."/>
            <person name="Sharon I."/>
            <person name="Castelle C.J."/>
            <person name="Probst A.J."/>
            <person name="Thomas B.C."/>
            <person name="Singh A."/>
            <person name="Wilkins M.J."/>
            <person name="Karaoz U."/>
            <person name="Brodie E.L."/>
            <person name="Williams K.H."/>
            <person name="Hubbard S.S."/>
            <person name="Banfield J.F."/>
        </authorList>
    </citation>
    <scope>NUCLEOTIDE SEQUENCE [LARGE SCALE GENOMIC DNA]</scope>
</reference>
<dbReference type="Gene3D" id="3.90.980.10">
    <property type="entry name" value="DNA primase, catalytic core, N-terminal domain"/>
    <property type="match status" value="1"/>
</dbReference>
<dbReference type="NCBIfam" id="TIGR01391">
    <property type="entry name" value="dnaG"/>
    <property type="match status" value="1"/>
</dbReference>
<comment type="catalytic activity">
    <reaction evidence="12">
        <text>ssDNA + n NTP = ssDNA/pppN(pN)n-1 hybrid + (n-1) diphosphate.</text>
        <dbReference type="EC" id="2.7.7.101"/>
    </reaction>
</comment>
<evidence type="ECO:0000256" key="12">
    <source>
        <dbReference type="HAMAP-Rule" id="MF_00974"/>
    </source>
</evidence>
<dbReference type="InterPro" id="IPR034151">
    <property type="entry name" value="TOPRIM_DnaG_bac"/>
</dbReference>
<evidence type="ECO:0000256" key="8">
    <source>
        <dbReference type="ARBA" id="ARBA00022833"/>
    </source>
</evidence>
<keyword evidence="10 12" id="KW-0238">DNA-binding</keyword>
<keyword evidence="11 12" id="KW-0804">Transcription</keyword>
<dbReference type="InterPro" id="IPR006171">
    <property type="entry name" value="TOPRIM_dom"/>
</dbReference>
<dbReference type="PROSITE" id="PS50880">
    <property type="entry name" value="TOPRIM"/>
    <property type="match status" value="1"/>
</dbReference>
<gene>
    <name evidence="12" type="primary">dnaG</name>
    <name evidence="17" type="ORF">A2242_04285</name>
</gene>
<comment type="function">
    <text evidence="12 13">RNA polymerase that catalyzes the synthesis of short RNA molecules used as primers for DNA polymerase during DNA replication.</text>
</comment>
<evidence type="ECO:0000256" key="5">
    <source>
        <dbReference type="ARBA" id="ARBA00022705"/>
    </source>
</evidence>
<accession>A0A1F5SIW1</accession>
<evidence type="ECO:0000256" key="13">
    <source>
        <dbReference type="PIRNR" id="PIRNR002811"/>
    </source>
</evidence>
<dbReference type="GO" id="GO:0008270">
    <property type="term" value="F:zinc ion binding"/>
    <property type="evidence" value="ECO:0007669"/>
    <property type="project" value="UniProtKB-UniRule"/>
</dbReference>
<keyword evidence="2 12" id="KW-0639">Primosome</keyword>
<dbReference type="GO" id="GO:0006269">
    <property type="term" value="P:DNA replication, synthesis of primer"/>
    <property type="evidence" value="ECO:0007669"/>
    <property type="project" value="UniProtKB-UniRule"/>
</dbReference>
<dbReference type="SUPFAM" id="SSF57783">
    <property type="entry name" value="Zinc beta-ribbon"/>
    <property type="match status" value="1"/>
</dbReference>
<dbReference type="GO" id="GO:1990077">
    <property type="term" value="C:primosome complex"/>
    <property type="evidence" value="ECO:0007669"/>
    <property type="project" value="UniProtKB-KW"/>
</dbReference>
<dbReference type="EMBL" id="MFGC01000047">
    <property type="protein sequence ID" value="OGF26496.1"/>
    <property type="molecule type" value="Genomic_DNA"/>
</dbReference>
<dbReference type="PANTHER" id="PTHR30313">
    <property type="entry name" value="DNA PRIMASE"/>
    <property type="match status" value="1"/>
</dbReference>
<evidence type="ECO:0000313" key="17">
    <source>
        <dbReference type="EMBL" id="OGF26496.1"/>
    </source>
</evidence>
<feature type="compositionally biased region" description="Polar residues" evidence="15">
    <location>
        <begin position="466"/>
        <end position="476"/>
    </location>
</feature>
<keyword evidence="5 12" id="KW-0235">DNA replication</keyword>
<evidence type="ECO:0000259" key="16">
    <source>
        <dbReference type="PROSITE" id="PS50880"/>
    </source>
</evidence>
<dbReference type="InterPro" id="IPR037068">
    <property type="entry name" value="DNA_primase_core_N_sf"/>
</dbReference>
<protein>
    <recommendedName>
        <fullName evidence="12 13">DNA primase</fullName>
        <ecNumber evidence="12">2.7.7.101</ecNumber>
    </recommendedName>
</protein>
<evidence type="ECO:0000256" key="11">
    <source>
        <dbReference type="ARBA" id="ARBA00023163"/>
    </source>
</evidence>
<evidence type="ECO:0000256" key="9">
    <source>
        <dbReference type="ARBA" id="ARBA00022842"/>
    </source>
</evidence>
<evidence type="ECO:0000256" key="14">
    <source>
        <dbReference type="PIRSR" id="PIRSR002811-1"/>
    </source>
</evidence>
<dbReference type="InterPro" id="IPR030846">
    <property type="entry name" value="DnaG_bac"/>
</dbReference>
<dbReference type="GO" id="GO:0000428">
    <property type="term" value="C:DNA-directed RNA polymerase complex"/>
    <property type="evidence" value="ECO:0007669"/>
    <property type="project" value="UniProtKB-KW"/>
</dbReference>